<dbReference type="Proteomes" id="UP001303046">
    <property type="component" value="Unassembled WGS sequence"/>
</dbReference>
<dbReference type="EMBL" id="JAVFWL010000002">
    <property type="protein sequence ID" value="KAK6738192.1"/>
    <property type="molecule type" value="Genomic_DNA"/>
</dbReference>
<keyword evidence="2" id="KW-1185">Reference proteome</keyword>
<name>A0ABR1CKA1_NECAM</name>
<evidence type="ECO:0000313" key="2">
    <source>
        <dbReference type="Proteomes" id="UP001303046"/>
    </source>
</evidence>
<reference evidence="1 2" key="1">
    <citation type="submission" date="2023-08" db="EMBL/GenBank/DDBJ databases">
        <title>A Necator americanus chromosomal reference genome.</title>
        <authorList>
            <person name="Ilik V."/>
            <person name="Petrzelkova K.J."/>
            <person name="Pardy F."/>
            <person name="Fuh T."/>
            <person name="Niatou-Singa F.S."/>
            <person name="Gouil Q."/>
            <person name="Baker L."/>
            <person name="Ritchie M.E."/>
            <person name="Jex A.R."/>
            <person name="Gazzola D."/>
            <person name="Li H."/>
            <person name="Toshio Fujiwara R."/>
            <person name="Zhan B."/>
            <person name="Aroian R.V."/>
            <person name="Pafco B."/>
            <person name="Schwarz E.M."/>
        </authorList>
    </citation>
    <scope>NUCLEOTIDE SEQUENCE [LARGE SCALE GENOMIC DNA]</scope>
    <source>
        <strain evidence="1 2">Aroian</strain>
        <tissue evidence="1">Whole animal</tissue>
    </source>
</reference>
<evidence type="ECO:0000313" key="1">
    <source>
        <dbReference type="EMBL" id="KAK6738192.1"/>
    </source>
</evidence>
<gene>
    <name evidence="1" type="primary">Necator_chrII.g8146</name>
    <name evidence="1" type="ORF">RB195_020352</name>
</gene>
<protein>
    <submittedName>
        <fullName evidence="1">Uncharacterized protein</fullName>
    </submittedName>
</protein>
<comment type="caution">
    <text evidence="1">The sequence shown here is derived from an EMBL/GenBank/DDBJ whole genome shotgun (WGS) entry which is preliminary data.</text>
</comment>
<sequence>MKVGKHCSQEHGIVKEVGGVCVFLNGNIAIEMDTFERPELDVHGEPVKEDIEMGKVEVLAEAAEEKESIRRAVQ</sequence>
<proteinExistence type="predicted"/>
<organism evidence="1 2">
    <name type="scientific">Necator americanus</name>
    <name type="common">Human hookworm</name>
    <dbReference type="NCBI Taxonomy" id="51031"/>
    <lineage>
        <taxon>Eukaryota</taxon>
        <taxon>Metazoa</taxon>
        <taxon>Ecdysozoa</taxon>
        <taxon>Nematoda</taxon>
        <taxon>Chromadorea</taxon>
        <taxon>Rhabditida</taxon>
        <taxon>Rhabditina</taxon>
        <taxon>Rhabditomorpha</taxon>
        <taxon>Strongyloidea</taxon>
        <taxon>Ancylostomatidae</taxon>
        <taxon>Bunostominae</taxon>
        <taxon>Necator</taxon>
    </lineage>
</organism>
<accession>A0ABR1CKA1</accession>